<dbReference type="Pfam" id="PF14209">
    <property type="entry name" value="DUF4321"/>
    <property type="match status" value="1"/>
</dbReference>
<feature type="transmembrane region" description="Helical" evidence="1">
    <location>
        <begin position="60"/>
        <end position="83"/>
    </location>
</feature>
<evidence type="ECO:0000256" key="1">
    <source>
        <dbReference type="SAM" id="Phobius"/>
    </source>
</evidence>
<dbReference type="RefSeq" id="WP_035128757.1">
    <property type="nucleotide sequence ID" value="NZ_JBQHQR010000001.1"/>
</dbReference>
<gene>
    <name evidence="3" type="ORF">E7215_05685</name>
    <name evidence="2" type="ORF">IO99_00050</name>
</gene>
<keyword evidence="1" id="KW-0812">Transmembrane</keyword>
<reference evidence="2 4" key="1">
    <citation type="submission" date="2014-07" db="EMBL/GenBank/DDBJ databases">
        <title>Draft genome of Clostridium sulfidigenes 113A isolated from sediments associated with methane hydrate from Krishna Godavari basin.</title>
        <authorList>
            <person name="Honkalas V.S."/>
            <person name="Dabir A.P."/>
            <person name="Arora P."/>
            <person name="Dhakephalkar P.K."/>
        </authorList>
    </citation>
    <scope>NUCLEOTIDE SEQUENCE [LARGE SCALE GENOMIC DNA]</scope>
    <source>
        <strain evidence="2 4">113A</strain>
    </source>
</reference>
<comment type="caution">
    <text evidence="2">The sequence shown here is derived from an EMBL/GenBank/DDBJ whole genome shotgun (WGS) entry which is preliminary data.</text>
</comment>
<dbReference type="EMBL" id="SVCM01000066">
    <property type="protein sequence ID" value="MBE6059652.1"/>
    <property type="molecule type" value="Genomic_DNA"/>
</dbReference>
<accession>A0A084JI30</accession>
<protein>
    <submittedName>
        <fullName evidence="3">DUF4321 domain-containing protein</fullName>
    </submittedName>
    <submittedName>
        <fullName evidence="2">Membrane protein</fullName>
    </submittedName>
</protein>
<sequence length="86" mass="9458">MGKSYKTAKEYVFITLLGAISGSFIGEFLGNTFKALDFLGKNYFIGLKNPLVIDLKVLELTFGLGFGLNLMAIVGMVLAIVLFKRF</sequence>
<dbReference type="eggNOG" id="ENOG5033BT9">
    <property type="taxonomic scope" value="Bacteria"/>
</dbReference>
<evidence type="ECO:0000313" key="3">
    <source>
        <dbReference type="EMBL" id="MBE6059652.1"/>
    </source>
</evidence>
<reference evidence="3" key="2">
    <citation type="submission" date="2019-04" db="EMBL/GenBank/DDBJ databases">
        <title>Evolution of Biomass-Degrading Anaerobic Consortia Revealed by Metagenomics.</title>
        <authorList>
            <person name="Peng X."/>
        </authorList>
    </citation>
    <scope>NUCLEOTIDE SEQUENCE</scope>
    <source>
        <strain evidence="3">SIG254</strain>
    </source>
</reference>
<name>A0A084JI30_9CLOT</name>
<dbReference type="Proteomes" id="UP000028542">
    <property type="component" value="Unassembled WGS sequence"/>
</dbReference>
<dbReference type="STRING" id="318464.IO99_00050"/>
<proteinExistence type="predicted"/>
<keyword evidence="1" id="KW-0472">Membrane</keyword>
<evidence type="ECO:0000313" key="2">
    <source>
        <dbReference type="EMBL" id="KEZ88614.1"/>
    </source>
</evidence>
<dbReference type="EMBL" id="JPMD01000001">
    <property type="protein sequence ID" value="KEZ88614.1"/>
    <property type="molecule type" value="Genomic_DNA"/>
</dbReference>
<dbReference type="Proteomes" id="UP000768462">
    <property type="component" value="Unassembled WGS sequence"/>
</dbReference>
<keyword evidence="1" id="KW-1133">Transmembrane helix</keyword>
<dbReference type="AlphaFoldDB" id="A0A084JI30"/>
<dbReference type="InterPro" id="IPR025470">
    <property type="entry name" value="DUF4321"/>
</dbReference>
<keyword evidence="4" id="KW-1185">Reference proteome</keyword>
<evidence type="ECO:0000313" key="4">
    <source>
        <dbReference type="Proteomes" id="UP000028542"/>
    </source>
</evidence>
<feature type="transmembrane region" description="Helical" evidence="1">
    <location>
        <begin position="12"/>
        <end position="30"/>
    </location>
</feature>
<organism evidence="2 4">
    <name type="scientific">Clostridium sulfidigenes</name>
    <dbReference type="NCBI Taxonomy" id="318464"/>
    <lineage>
        <taxon>Bacteria</taxon>
        <taxon>Bacillati</taxon>
        <taxon>Bacillota</taxon>
        <taxon>Clostridia</taxon>
        <taxon>Eubacteriales</taxon>
        <taxon>Clostridiaceae</taxon>
        <taxon>Clostridium</taxon>
    </lineage>
</organism>